<organism evidence="10 11">
    <name type="scientific">Nannochloropsis gaditana</name>
    <dbReference type="NCBI Taxonomy" id="72520"/>
    <lineage>
        <taxon>Eukaryota</taxon>
        <taxon>Sar</taxon>
        <taxon>Stramenopiles</taxon>
        <taxon>Ochrophyta</taxon>
        <taxon>Eustigmatophyceae</taxon>
        <taxon>Eustigmatales</taxon>
        <taxon>Monodopsidaceae</taxon>
        <taxon>Nannochloropsis</taxon>
    </lineage>
</organism>
<feature type="non-terminal residue" evidence="10">
    <location>
        <position position="1"/>
    </location>
</feature>
<keyword evidence="11" id="KW-1185">Reference proteome</keyword>
<dbReference type="InterPro" id="IPR006186">
    <property type="entry name" value="Ser/Thr-sp_prot-phosphatase"/>
</dbReference>
<comment type="catalytic activity">
    <reaction evidence="8">
        <text>O-phospho-L-threonyl-[protein] + H2O = L-threonyl-[protein] + phosphate</text>
        <dbReference type="Rhea" id="RHEA:47004"/>
        <dbReference type="Rhea" id="RHEA-COMP:11060"/>
        <dbReference type="Rhea" id="RHEA-COMP:11605"/>
        <dbReference type="ChEBI" id="CHEBI:15377"/>
        <dbReference type="ChEBI" id="CHEBI:30013"/>
        <dbReference type="ChEBI" id="CHEBI:43474"/>
        <dbReference type="ChEBI" id="CHEBI:61977"/>
        <dbReference type="EC" id="3.1.3.16"/>
    </reaction>
</comment>
<evidence type="ECO:0000256" key="7">
    <source>
        <dbReference type="ARBA" id="ARBA00047761"/>
    </source>
</evidence>
<dbReference type="InterPro" id="IPR029052">
    <property type="entry name" value="Metallo-depent_PP-like"/>
</dbReference>
<protein>
    <recommendedName>
        <fullName evidence="2">protein-serine/threonine phosphatase</fullName>
        <ecNumber evidence="2">3.1.3.16</ecNumber>
    </recommendedName>
</protein>
<comment type="caution">
    <text evidence="10">The sequence shown here is derived from an EMBL/GenBank/DDBJ whole genome shotgun (WGS) entry which is preliminary data.</text>
</comment>
<keyword evidence="4" id="KW-0378">Hydrolase</keyword>
<dbReference type="PRINTS" id="PR00114">
    <property type="entry name" value="STPHPHTASE"/>
</dbReference>
<dbReference type="GO" id="GO:0005737">
    <property type="term" value="C:cytoplasm"/>
    <property type="evidence" value="ECO:0007669"/>
    <property type="project" value="TreeGrafter"/>
</dbReference>
<evidence type="ECO:0000256" key="1">
    <source>
        <dbReference type="ARBA" id="ARBA00001936"/>
    </source>
</evidence>
<dbReference type="PANTHER" id="PTHR11668">
    <property type="entry name" value="SERINE/THREONINE PROTEIN PHOSPHATASE"/>
    <property type="match status" value="1"/>
</dbReference>
<dbReference type="GO" id="GO:0004722">
    <property type="term" value="F:protein serine/threonine phosphatase activity"/>
    <property type="evidence" value="ECO:0007669"/>
    <property type="project" value="UniProtKB-EC"/>
</dbReference>
<gene>
    <name evidence="10" type="ORF">Naga_100113g1</name>
</gene>
<comment type="cofactor">
    <cofactor evidence="1">
        <name>Mn(2+)</name>
        <dbReference type="ChEBI" id="CHEBI:29035"/>
    </cofactor>
</comment>
<keyword evidence="3" id="KW-0479">Metal-binding</keyword>
<dbReference type="EC" id="3.1.3.16" evidence="2"/>
<evidence type="ECO:0000256" key="4">
    <source>
        <dbReference type="ARBA" id="ARBA00022801"/>
    </source>
</evidence>
<dbReference type="AlphaFoldDB" id="W7TUA9"/>
<sequence length="138" mass="14729">REGGREGSGFEGSLTRRSLETVCAGRQTRKRKGFTFLTTLTRLPPQVVEDGYEFFARRQLVTIFSAPNYCGEFDNAGAMMSVDETLMCSFQILKPAEKKQRYAYAGLTGAGIGLGAGGGGGRPATPPKAPGLMGNGKK</sequence>
<evidence type="ECO:0000256" key="3">
    <source>
        <dbReference type="ARBA" id="ARBA00022723"/>
    </source>
</evidence>
<dbReference type="SUPFAM" id="SSF56300">
    <property type="entry name" value="Metallo-dependent phosphatases"/>
    <property type="match status" value="1"/>
</dbReference>
<dbReference type="OrthoDB" id="1930084at2759"/>
<evidence type="ECO:0000313" key="10">
    <source>
        <dbReference type="EMBL" id="EWM23894.1"/>
    </source>
</evidence>
<comment type="catalytic activity">
    <reaction evidence="7">
        <text>O-phospho-L-seryl-[protein] + H2O = L-seryl-[protein] + phosphate</text>
        <dbReference type="Rhea" id="RHEA:20629"/>
        <dbReference type="Rhea" id="RHEA-COMP:9863"/>
        <dbReference type="Rhea" id="RHEA-COMP:11604"/>
        <dbReference type="ChEBI" id="CHEBI:15377"/>
        <dbReference type="ChEBI" id="CHEBI:29999"/>
        <dbReference type="ChEBI" id="CHEBI:43474"/>
        <dbReference type="ChEBI" id="CHEBI:83421"/>
        <dbReference type="EC" id="3.1.3.16"/>
    </reaction>
</comment>
<dbReference type="EMBL" id="AZIL01001415">
    <property type="protein sequence ID" value="EWM23894.1"/>
    <property type="molecule type" value="Genomic_DNA"/>
</dbReference>
<dbReference type="GO" id="GO:0046872">
    <property type="term" value="F:metal ion binding"/>
    <property type="evidence" value="ECO:0007669"/>
    <property type="project" value="UniProtKB-KW"/>
</dbReference>
<dbReference type="GO" id="GO:0005634">
    <property type="term" value="C:nucleus"/>
    <property type="evidence" value="ECO:0007669"/>
    <property type="project" value="TreeGrafter"/>
</dbReference>
<dbReference type="PANTHER" id="PTHR11668:SF300">
    <property type="entry name" value="SERINE_THREONINE-PROTEIN PHOSPHATASE"/>
    <property type="match status" value="1"/>
</dbReference>
<evidence type="ECO:0000256" key="6">
    <source>
        <dbReference type="ARBA" id="ARBA00023211"/>
    </source>
</evidence>
<evidence type="ECO:0000256" key="5">
    <source>
        <dbReference type="ARBA" id="ARBA00022912"/>
    </source>
</evidence>
<accession>W7TUA9</accession>
<dbReference type="Gene3D" id="3.60.21.10">
    <property type="match status" value="1"/>
</dbReference>
<dbReference type="InterPro" id="IPR050341">
    <property type="entry name" value="PP1_catalytic_subunit"/>
</dbReference>
<name>W7TUA9_9STRA</name>
<feature type="region of interest" description="Disordered" evidence="9">
    <location>
        <begin position="116"/>
        <end position="138"/>
    </location>
</feature>
<evidence type="ECO:0000313" key="11">
    <source>
        <dbReference type="Proteomes" id="UP000019335"/>
    </source>
</evidence>
<keyword evidence="5" id="KW-0904">Protein phosphatase</keyword>
<keyword evidence="6" id="KW-0464">Manganese</keyword>
<evidence type="ECO:0000256" key="8">
    <source>
        <dbReference type="ARBA" id="ARBA00048336"/>
    </source>
</evidence>
<dbReference type="Proteomes" id="UP000019335">
    <property type="component" value="Chromosome 15"/>
</dbReference>
<evidence type="ECO:0000256" key="2">
    <source>
        <dbReference type="ARBA" id="ARBA00013081"/>
    </source>
</evidence>
<reference evidence="10 11" key="1">
    <citation type="journal article" date="2014" name="Mol. Plant">
        <title>Chromosome Scale Genome Assembly and Transcriptome Profiling of Nannochloropsis gaditana in Nitrogen Depletion.</title>
        <authorList>
            <person name="Corteggiani Carpinelli E."/>
            <person name="Telatin A."/>
            <person name="Vitulo N."/>
            <person name="Forcato C."/>
            <person name="D'Angelo M."/>
            <person name="Schiavon R."/>
            <person name="Vezzi A."/>
            <person name="Giacometti G.M."/>
            <person name="Morosinotto T."/>
            <person name="Valle G."/>
        </authorList>
    </citation>
    <scope>NUCLEOTIDE SEQUENCE [LARGE SCALE GENOMIC DNA]</scope>
    <source>
        <strain evidence="10 11">B-31</strain>
    </source>
</reference>
<evidence type="ECO:0000256" key="9">
    <source>
        <dbReference type="SAM" id="MobiDB-lite"/>
    </source>
</evidence>
<proteinExistence type="predicted"/>